<accession>A0A413R9Z5</accession>
<keyword evidence="1" id="KW-0472">Membrane</keyword>
<dbReference type="Proteomes" id="UP000284779">
    <property type="component" value="Unassembled WGS sequence"/>
</dbReference>
<feature type="transmembrane region" description="Helical" evidence="1">
    <location>
        <begin position="12"/>
        <end position="31"/>
    </location>
</feature>
<evidence type="ECO:0000256" key="1">
    <source>
        <dbReference type="SAM" id="Phobius"/>
    </source>
</evidence>
<dbReference type="RefSeq" id="WP_117970269.1">
    <property type="nucleotide sequence ID" value="NZ_CATWJF010000036.1"/>
</dbReference>
<organism evidence="2 3">
    <name type="scientific">Eubacterium ventriosum</name>
    <dbReference type="NCBI Taxonomy" id="39496"/>
    <lineage>
        <taxon>Bacteria</taxon>
        <taxon>Bacillati</taxon>
        <taxon>Bacillota</taxon>
        <taxon>Clostridia</taxon>
        <taxon>Eubacteriales</taxon>
        <taxon>Eubacteriaceae</taxon>
        <taxon>Eubacterium</taxon>
    </lineage>
</organism>
<feature type="transmembrane region" description="Helical" evidence="1">
    <location>
        <begin position="43"/>
        <end position="66"/>
    </location>
</feature>
<evidence type="ECO:0000313" key="2">
    <source>
        <dbReference type="EMBL" id="RHA19229.1"/>
    </source>
</evidence>
<gene>
    <name evidence="2" type="ORF">DW944_05710</name>
</gene>
<keyword evidence="1" id="KW-1133">Transmembrane helix</keyword>
<evidence type="ECO:0000313" key="3">
    <source>
        <dbReference type="Proteomes" id="UP000284779"/>
    </source>
</evidence>
<dbReference type="EMBL" id="QSFD01000004">
    <property type="protein sequence ID" value="RHA19229.1"/>
    <property type="molecule type" value="Genomic_DNA"/>
</dbReference>
<comment type="caution">
    <text evidence="2">The sequence shown here is derived from an EMBL/GenBank/DDBJ whole genome shotgun (WGS) entry which is preliminary data.</text>
</comment>
<proteinExistence type="predicted"/>
<name>A0A413R9Z5_9FIRM</name>
<sequence>MFLLEFLFCRTGFVIACIGSAVGIGIVSGWMDAVSIYICPLGAMLATIMFFCAFFISFAIIITDIFNKKYKKKCYMTAKENINEH</sequence>
<reference evidence="2 3" key="1">
    <citation type="submission" date="2018-08" db="EMBL/GenBank/DDBJ databases">
        <title>A genome reference for cultivated species of the human gut microbiota.</title>
        <authorList>
            <person name="Zou Y."/>
            <person name="Xue W."/>
            <person name="Luo G."/>
        </authorList>
    </citation>
    <scope>NUCLEOTIDE SEQUENCE [LARGE SCALE GENOMIC DNA]</scope>
    <source>
        <strain evidence="2 3">AM44-11BH</strain>
    </source>
</reference>
<dbReference type="AlphaFoldDB" id="A0A413R9Z5"/>
<keyword evidence="3" id="KW-1185">Reference proteome</keyword>
<protein>
    <submittedName>
        <fullName evidence="2">Uncharacterized protein</fullName>
    </submittedName>
</protein>
<keyword evidence="1" id="KW-0812">Transmembrane</keyword>